<organism evidence="15 16">
    <name type="scientific">Clavelina lepadiformis</name>
    <name type="common">Light-bulb sea squirt</name>
    <name type="synonym">Ascidia lepadiformis</name>
    <dbReference type="NCBI Taxonomy" id="159417"/>
    <lineage>
        <taxon>Eukaryota</taxon>
        <taxon>Metazoa</taxon>
        <taxon>Chordata</taxon>
        <taxon>Tunicata</taxon>
        <taxon>Ascidiacea</taxon>
        <taxon>Aplousobranchia</taxon>
        <taxon>Clavelinidae</taxon>
        <taxon>Clavelina</taxon>
    </lineage>
</organism>
<gene>
    <name evidence="15" type="ORF">CVLEPA_LOCUS1140</name>
</gene>
<dbReference type="InterPro" id="IPR000585">
    <property type="entry name" value="Hemopexin-like_dom"/>
</dbReference>
<dbReference type="PROSITE" id="PS51642">
    <property type="entry name" value="HEMOPEXIN_2"/>
    <property type="match status" value="3"/>
</dbReference>
<comment type="cofactor">
    <cofactor evidence="1">
        <name>Ca(2+)</name>
        <dbReference type="ChEBI" id="CHEBI:29108"/>
    </cofactor>
</comment>
<feature type="domain" description="Peptidase metallopeptidase" evidence="14">
    <location>
        <begin position="126"/>
        <end position="285"/>
    </location>
</feature>
<dbReference type="SUPFAM" id="SSF47090">
    <property type="entry name" value="PGBD-like"/>
    <property type="match status" value="1"/>
</dbReference>
<evidence type="ECO:0000256" key="2">
    <source>
        <dbReference type="ARBA" id="ARBA00001947"/>
    </source>
</evidence>
<evidence type="ECO:0000256" key="8">
    <source>
        <dbReference type="ARBA" id="ARBA00022833"/>
    </source>
</evidence>
<sequence>MNFCKRNLPYPASAIDKNMKIFHFAFASLCIILCLQGAESAAVSQTFAMSYLRQYGHLQLPDPMSGNLQTLESLTKAIKSFQRFAGIPMTGELDQLTTEKMSAKRCGNSDISGTDNAKRKRRYAIQGSRWPKKHLTYKISNFTPDLRRSDVTKEIAEAFKWWADESGLTFQEVSGGTKADIDIKFASGAHGDGDPFDGEGQTLAHAYFPTYGGDAHFDESEQWTLFTSSFRSGAKLRIVAAHEFGHSLGLSHSDVQQALMAPFYNPQSKGLHFDDIRAIQHLYGEPYVKPSGMPPSTRLTTTTRKPRTTTRRPTTTTLVPPVGACNGRFDAITRLTNGSTYAFLGQEFWRLNDQGADKGYPQKTASVWNIRGKIDAALSYNGYTDIFQGSRVYRFVGERRVRGYPLPISSVYFGIPSNIDAVFQWSGNGKIYFTKGAKYWRYNPQRRAADPGYPKSLSVWSGLPENIDASLQWNGKTYFFRDGLYYRFDDQRIQVAESNRYPYPRRADEWWLGCKDNTLIRKDGNEQTDDNQASVQSTNDNNDGGHGSGSQITLTKSSFLVITTMTMVVLNSIIA</sequence>
<evidence type="ECO:0000313" key="16">
    <source>
        <dbReference type="Proteomes" id="UP001642483"/>
    </source>
</evidence>
<dbReference type="SMART" id="SM00120">
    <property type="entry name" value="HX"/>
    <property type="match status" value="4"/>
</dbReference>
<dbReference type="Gene3D" id="2.110.10.10">
    <property type="entry name" value="Hemopexin-like domain"/>
    <property type="match status" value="1"/>
</dbReference>
<dbReference type="Proteomes" id="UP001642483">
    <property type="component" value="Unassembled WGS sequence"/>
</dbReference>
<keyword evidence="7" id="KW-0378">Hydrolase</keyword>
<dbReference type="InterPro" id="IPR036365">
    <property type="entry name" value="PGBD-like_sf"/>
</dbReference>
<dbReference type="CDD" id="cd00094">
    <property type="entry name" value="HX"/>
    <property type="match status" value="1"/>
</dbReference>
<dbReference type="PRINTS" id="PR00138">
    <property type="entry name" value="MATRIXIN"/>
</dbReference>
<evidence type="ECO:0000256" key="11">
    <source>
        <dbReference type="PROSITE-ProRule" id="PRU01011"/>
    </source>
</evidence>
<evidence type="ECO:0000256" key="5">
    <source>
        <dbReference type="ARBA" id="ARBA00022723"/>
    </source>
</evidence>
<comment type="similarity">
    <text evidence="3">Belongs to the peptidase M10A family.</text>
</comment>
<feature type="region of interest" description="Disordered" evidence="12">
    <location>
        <begin position="290"/>
        <end position="316"/>
    </location>
</feature>
<reference evidence="15 16" key="1">
    <citation type="submission" date="2024-02" db="EMBL/GenBank/DDBJ databases">
        <authorList>
            <person name="Daric V."/>
            <person name="Darras S."/>
        </authorList>
    </citation>
    <scope>NUCLEOTIDE SEQUENCE [LARGE SCALE GENOMIC DNA]</scope>
</reference>
<keyword evidence="5" id="KW-0479">Metal-binding</keyword>
<evidence type="ECO:0000256" key="12">
    <source>
        <dbReference type="SAM" id="MobiDB-lite"/>
    </source>
</evidence>
<dbReference type="PIRSF" id="PIRSF001191">
    <property type="entry name" value="Peptidase_M10A_matrix"/>
    <property type="match status" value="1"/>
</dbReference>
<dbReference type="InterPro" id="IPR024079">
    <property type="entry name" value="MetalloPept_cat_dom_sf"/>
</dbReference>
<keyword evidence="6" id="KW-0677">Repeat</keyword>
<keyword evidence="8" id="KW-0862">Zinc</keyword>
<dbReference type="InterPro" id="IPR001818">
    <property type="entry name" value="Pept_M10_metallopeptidase"/>
</dbReference>
<evidence type="ECO:0000256" key="10">
    <source>
        <dbReference type="ARBA" id="ARBA00023145"/>
    </source>
</evidence>
<dbReference type="EMBL" id="CAWYQH010000001">
    <property type="protein sequence ID" value="CAK8672150.1"/>
    <property type="molecule type" value="Genomic_DNA"/>
</dbReference>
<dbReference type="InterPro" id="IPR036375">
    <property type="entry name" value="Hemopexin-like_dom_sf"/>
</dbReference>
<protein>
    <recommendedName>
        <fullName evidence="14">Peptidase metallopeptidase domain-containing protein</fullName>
    </recommendedName>
</protein>
<dbReference type="Pfam" id="PF00413">
    <property type="entry name" value="Peptidase_M10"/>
    <property type="match status" value="1"/>
</dbReference>
<dbReference type="PANTHER" id="PTHR10201:SF331">
    <property type="entry name" value="MATRIX METALLOPROTEINASE-14-LIKE ISOFORM X1"/>
    <property type="match status" value="1"/>
</dbReference>
<keyword evidence="13" id="KW-0732">Signal</keyword>
<feature type="signal peptide" evidence="13">
    <location>
        <begin position="1"/>
        <end position="40"/>
    </location>
</feature>
<dbReference type="Pfam" id="PF00045">
    <property type="entry name" value="Hemopexin"/>
    <property type="match status" value="4"/>
</dbReference>
<keyword evidence="10" id="KW-0865">Zymogen</keyword>
<dbReference type="InterPro" id="IPR006026">
    <property type="entry name" value="Peptidase_Metallo"/>
</dbReference>
<dbReference type="Gene3D" id="3.40.390.10">
    <property type="entry name" value="Collagenase (Catalytic Domain)"/>
    <property type="match status" value="1"/>
</dbReference>
<feature type="repeat" description="Hemopexin" evidence="11">
    <location>
        <begin position="416"/>
        <end position="464"/>
    </location>
</feature>
<dbReference type="CDD" id="cd04278">
    <property type="entry name" value="ZnMc_MMP"/>
    <property type="match status" value="1"/>
</dbReference>
<comment type="caution">
    <text evidence="15">The sequence shown here is derived from an EMBL/GenBank/DDBJ whole genome shotgun (WGS) entry which is preliminary data.</text>
</comment>
<keyword evidence="16" id="KW-1185">Reference proteome</keyword>
<feature type="compositionally biased region" description="Low complexity" evidence="12">
    <location>
        <begin position="294"/>
        <end position="303"/>
    </location>
</feature>
<evidence type="ECO:0000259" key="14">
    <source>
        <dbReference type="SMART" id="SM00235"/>
    </source>
</evidence>
<dbReference type="SUPFAM" id="SSF55486">
    <property type="entry name" value="Metalloproteases ('zincins'), catalytic domain"/>
    <property type="match status" value="1"/>
</dbReference>
<dbReference type="PANTHER" id="PTHR10201">
    <property type="entry name" value="MATRIX METALLOPROTEINASE"/>
    <property type="match status" value="1"/>
</dbReference>
<dbReference type="InterPro" id="IPR002477">
    <property type="entry name" value="Peptidoglycan-bd-like"/>
</dbReference>
<evidence type="ECO:0000256" key="6">
    <source>
        <dbReference type="ARBA" id="ARBA00022737"/>
    </source>
</evidence>
<dbReference type="InterPro" id="IPR018487">
    <property type="entry name" value="Hemopexin-like_repeat"/>
</dbReference>
<feature type="region of interest" description="Disordered" evidence="12">
    <location>
        <begin position="522"/>
        <end position="549"/>
    </location>
</feature>
<dbReference type="Pfam" id="PF01471">
    <property type="entry name" value="PG_binding_1"/>
    <property type="match status" value="1"/>
</dbReference>
<dbReference type="InterPro" id="IPR021190">
    <property type="entry name" value="Pept_M10A"/>
</dbReference>
<dbReference type="SMART" id="SM00235">
    <property type="entry name" value="ZnMc"/>
    <property type="match status" value="1"/>
</dbReference>
<evidence type="ECO:0000256" key="3">
    <source>
        <dbReference type="ARBA" id="ARBA00010370"/>
    </source>
</evidence>
<evidence type="ECO:0000256" key="9">
    <source>
        <dbReference type="ARBA" id="ARBA00023049"/>
    </source>
</evidence>
<name>A0ABP0F132_CLALP</name>
<keyword evidence="4" id="KW-0645">Protease</keyword>
<keyword evidence="9" id="KW-0482">Metalloprotease</keyword>
<proteinExistence type="inferred from homology"/>
<evidence type="ECO:0000313" key="15">
    <source>
        <dbReference type="EMBL" id="CAK8672150.1"/>
    </source>
</evidence>
<feature type="chain" id="PRO_5045588106" description="Peptidase metallopeptidase domain-containing protein" evidence="13">
    <location>
        <begin position="41"/>
        <end position="575"/>
    </location>
</feature>
<evidence type="ECO:0000256" key="4">
    <source>
        <dbReference type="ARBA" id="ARBA00022670"/>
    </source>
</evidence>
<evidence type="ECO:0000256" key="13">
    <source>
        <dbReference type="SAM" id="SignalP"/>
    </source>
</evidence>
<feature type="repeat" description="Hemopexin" evidence="11">
    <location>
        <begin position="465"/>
        <end position="514"/>
    </location>
</feature>
<comment type="cofactor">
    <cofactor evidence="2">
        <name>Zn(2+)</name>
        <dbReference type="ChEBI" id="CHEBI:29105"/>
    </cofactor>
</comment>
<accession>A0ABP0F132</accession>
<evidence type="ECO:0000256" key="1">
    <source>
        <dbReference type="ARBA" id="ARBA00001913"/>
    </source>
</evidence>
<dbReference type="SUPFAM" id="SSF50923">
    <property type="entry name" value="Hemopexin-like domain"/>
    <property type="match status" value="1"/>
</dbReference>
<evidence type="ECO:0000256" key="7">
    <source>
        <dbReference type="ARBA" id="ARBA00022801"/>
    </source>
</evidence>
<dbReference type="InterPro" id="IPR033739">
    <property type="entry name" value="M10A_MMP"/>
</dbReference>
<feature type="repeat" description="Hemopexin" evidence="11">
    <location>
        <begin position="371"/>
        <end position="415"/>
    </location>
</feature>